<proteinExistence type="predicted"/>
<evidence type="ECO:0000313" key="3">
    <source>
        <dbReference type="Proteomes" id="UP000184206"/>
    </source>
</evidence>
<dbReference type="RefSeq" id="WP_072707870.1">
    <property type="nucleotide sequence ID" value="NZ_FRCF01000002.1"/>
</dbReference>
<organism evidence="2 3">
    <name type="scientific">Lacicoccus alkaliphilus DSM 16010</name>
    <dbReference type="NCBI Taxonomy" id="1123231"/>
    <lineage>
        <taxon>Bacteria</taxon>
        <taxon>Bacillati</taxon>
        <taxon>Bacillota</taxon>
        <taxon>Bacilli</taxon>
        <taxon>Bacillales</taxon>
        <taxon>Salinicoccaceae</taxon>
        <taxon>Lacicoccus</taxon>
    </lineage>
</organism>
<dbReference type="EMBL" id="FRCF01000002">
    <property type="protein sequence ID" value="SHL54415.1"/>
    <property type="molecule type" value="Genomic_DNA"/>
</dbReference>
<dbReference type="AlphaFoldDB" id="A0A1M7BHB6"/>
<gene>
    <name evidence="2" type="ORF">SAMN02745189_00457</name>
</gene>
<dbReference type="Proteomes" id="UP000184206">
    <property type="component" value="Unassembled WGS sequence"/>
</dbReference>
<keyword evidence="1" id="KW-0812">Transmembrane</keyword>
<evidence type="ECO:0000256" key="1">
    <source>
        <dbReference type="SAM" id="Phobius"/>
    </source>
</evidence>
<evidence type="ECO:0000313" key="2">
    <source>
        <dbReference type="EMBL" id="SHL54415.1"/>
    </source>
</evidence>
<sequence>MFSRFRKDSSELKDEGFLLADSLLSLMIFVMITSILLPAALLLVQYDVKTKEQLDFNRHLYIVMNGYEDFDEFKDQSKGYVISQGEICDKDEKDLCIVYKN</sequence>
<evidence type="ECO:0008006" key="4">
    <source>
        <dbReference type="Google" id="ProtNLM"/>
    </source>
</evidence>
<dbReference type="STRING" id="1123231.SAMN02745189_00457"/>
<reference evidence="2 3" key="1">
    <citation type="submission" date="2016-11" db="EMBL/GenBank/DDBJ databases">
        <authorList>
            <person name="Jaros S."/>
            <person name="Januszkiewicz K."/>
            <person name="Wedrychowicz H."/>
        </authorList>
    </citation>
    <scope>NUCLEOTIDE SEQUENCE [LARGE SCALE GENOMIC DNA]</scope>
    <source>
        <strain evidence="2 3">DSM 16010</strain>
    </source>
</reference>
<name>A0A1M7BHB6_9BACL</name>
<feature type="transmembrane region" description="Helical" evidence="1">
    <location>
        <begin position="23"/>
        <end position="44"/>
    </location>
</feature>
<keyword evidence="1" id="KW-1133">Transmembrane helix</keyword>
<keyword evidence="3" id="KW-1185">Reference proteome</keyword>
<keyword evidence="1" id="KW-0472">Membrane</keyword>
<accession>A0A1M7BHB6</accession>
<protein>
    <recommendedName>
        <fullName evidence="4">Competence protein ComGE</fullName>
    </recommendedName>
</protein>
<dbReference type="OrthoDB" id="2418324at2"/>